<protein>
    <submittedName>
        <fullName evidence="3">CocE/NonD family hydrolase</fullName>
    </submittedName>
</protein>
<dbReference type="Pfam" id="PF08530">
    <property type="entry name" value="PepX_C"/>
    <property type="match status" value="1"/>
</dbReference>
<dbReference type="InterPro" id="IPR013736">
    <property type="entry name" value="Xaa-Pro_dipept_C"/>
</dbReference>
<name>A0A6G4VG35_9ACTN</name>
<dbReference type="Proteomes" id="UP000472335">
    <property type="component" value="Unassembled WGS sequence"/>
</dbReference>
<accession>A0A6G4VG35</accession>
<dbReference type="InterPro" id="IPR029058">
    <property type="entry name" value="AB_hydrolase_fold"/>
</dbReference>
<sequence length="530" mass="57106">MRDGVVLRADVYRPEGQGPWPVIVSRTPYDKTDSSELLYLDPVLAARRGLIAVVQDVRGRFASEGEFVPLVNEAADGTDTIEWAAQLPGSSGAVGMWGISYLGNVQWQAAGLKPAALKAIAPSLTFRETDNGLAFRGGAHELGLVRSWALAMGFDVLVRRHADNEEELMKQVAALAAAFDGIPGPTYHELPTGTDPVVARWDLPNLADRATMAAGDVPAHQENVTVPSLHVAGWYDLFVQATIDNYTAAAQRTGAKLVVGPWNHIAQTAMQGDINFGVAGHGAAIDFSTSILGLTFDWLHACLTTGEAPDDDLPVKIYVMGAGEWRSEPEWPLSRAVDTRFHLGTDGRLTVDGEAGQGTLAFTYDPQNPVPTVGGATCMPHPPSGSFDQRVVEERDDVLVFTTDVLTEDVEVTGRITASLTAATDGPTTDWVVRLCDVHPDGRSYNVVDGITRVETVPGEESTVEVDLWSTSMLFKRGHRIRVQVTSSCFPRWDRNLNTADGLRTGQMRVASQTLHVGGEAGSFVTLPIV</sequence>
<dbReference type="InterPro" id="IPR005674">
    <property type="entry name" value="CocE/Ser_esterase"/>
</dbReference>
<proteinExistence type="predicted"/>
<dbReference type="AlphaFoldDB" id="A0A6G4VG35"/>
<dbReference type="InterPro" id="IPR000383">
    <property type="entry name" value="Xaa-Pro-like_dom"/>
</dbReference>
<evidence type="ECO:0000313" key="4">
    <source>
        <dbReference type="Proteomes" id="UP000472335"/>
    </source>
</evidence>
<dbReference type="PANTHER" id="PTHR43056">
    <property type="entry name" value="PEPTIDASE S9 PROLYL OLIGOPEPTIDASE"/>
    <property type="match status" value="1"/>
</dbReference>
<keyword evidence="1 3" id="KW-0378">Hydrolase</keyword>
<dbReference type="InterPro" id="IPR008979">
    <property type="entry name" value="Galactose-bd-like_sf"/>
</dbReference>
<reference evidence="3 4" key="1">
    <citation type="submission" date="2020-02" db="EMBL/GenBank/DDBJ databases">
        <title>Whole-genome analyses of novel actinobacteria.</title>
        <authorList>
            <person name="Sahin N."/>
            <person name="Gencbay T."/>
        </authorList>
    </citation>
    <scope>NUCLEOTIDE SEQUENCE [LARGE SCALE GENOMIC DNA]</scope>
    <source>
        <strain evidence="3 4">HC44</strain>
    </source>
</reference>
<dbReference type="PANTHER" id="PTHR43056:SF10">
    <property type="entry name" value="COCE_NOND FAMILY, PUTATIVE (AFU_ORTHOLOGUE AFUA_7G00600)-RELATED"/>
    <property type="match status" value="1"/>
</dbReference>
<gene>
    <name evidence="3" type="ORF">G5C60_35420</name>
</gene>
<dbReference type="Gene3D" id="3.40.50.1820">
    <property type="entry name" value="alpha/beta hydrolase"/>
    <property type="match status" value="1"/>
</dbReference>
<dbReference type="GO" id="GO:0008239">
    <property type="term" value="F:dipeptidyl-peptidase activity"/>
    <property type="evidence" value="ECO:0007669"/>
    <property type="project" value="InterPro"/>
</dbReference>
<dbReference type="NCBIfam" id="TIGR00976">
    <property type="entry name" value="CocE_NonD"/>
    <property type="match status" value="1"/>
</dbReference>
<dbReference type="Gene3D" id="1.10.3020.10">
    <property type="entry name" value="alpha-amino acid ester hydrolase ( Helical cap domain)"/>
    <property type="match status" value="1"/>
</dbReference>
<evidence type="ECO:0000313" key="3">
    <source>
        <dbReference type="EMBL" id="NGO12764.1"/>
    </source>
</evidence>
<dbReference type="InterPro" id="IPR050585">
    <property type="entry name" value="Xaa-Pro_dipeptidyl-ppase/CocE"/>
</dbReference>
<keyword evidence="4" id="KW-1185">Reference proteome</keyword>
<feature type="domain" description="Xaa-Pro dipeptidyl-peptidase C-terminal" evidence="2">
    <location>
        <begin position="296"/>
        <end position="526"/>
    </location>
</feature>
<evidence type="ECO:0000256" key="1">
    <source>
        <dbReference type="ARBA" id="ARBA00022801"/>
    </source>
</evidence>
<dbReference type="SMART" id="SM00939">
    <property type="entry name" value="PepX_C"/>
    <property type="match status" value="1"/>
</dbReference>
<organism evidence="3 4">
    <name type="scientific">Streptomyces scabichelini</name>
    <dbReference type="NCBI Taxonomy" id="2711217"/>
    <lineage>
        <taxon>Bacteria</taxon>
        <taxon>Bacillati</taxon>
        <taxon>Actinomycetota</taxon>
        <taxon>Actinomycetes</taxon>
        <taxon>Kitasatosporales</taxon>
        <taxon>Streptomycetaceae</taxon>
        <taxon>Streptomyces</taxon>
    </lineage>
</organism>
<dbReference type="Pfam" id="PF02129">
    <property type="entry name" value="Peptidase_S15"/>
    <property type="match status" value="1"/>
</dbReference>
<dbReference type="SUPFAM" id="SSF53474">
    <property type="entry name" value="alpha/beta-Hydrolases"/>
    <property type="match status" value="1"/>
</dbReference>
<evidence type="ECO:0000259" key="2">
    <source>
        <dbReference type="SMART" id="SM00939"/>
    </source>
</evidence>
<dbReference type="RefSeq" id="WP_165265507.1">
    <property type="nucleotide sequence ID" value="NZ_JAAKZY010000154.1"/>
</dbReference>
<dbReference type="Gene3D" id="2.60.120.260">
    <property type="entry name" value="Galactose-binding domain-like"/>
    <property type="match status" value="1"/>
</dbReference>
<comment type="caution">
    <text evidence="3">The sequence shown here is derived from an EMBL/GenBank/DDBJ whole genome shotgun (WGS) entry which is preliminary data.</text>
</comment>
<dbReference type="EMBL" id="JAAKZY010000154">
    <property type="protein sequence ID" value="NGO12764.1"/>
    <property type="molecule type" value="Genomic_DNA"/>
</dbReference>
<dbReference type="SUPFAM" id="SSF49785">
    <property type="entry name" value="Galactose-binding domain-like"/>
    <property type="match status" value="1"/>
</dbReference>